<reference evidence="2 3" key="1">
    <citation type="submission" date="2020-08" db="EMBL/GenBank/DDBJ databases">
        <title>Genome sequencing of Purple Non-Sulfur Bacteria from various extreme environments.</title>
        <authorList>
            <person name="Mayer M."/>
        </authorList>
    </citation>
    <scope>NUCLEOTIDE SEQUENCE [LARGE SCALE GENOMIC DNA]</scope>
    <source>
        <strain evidence="2 3">JA135</strain>
    </source>
</reference>
<name>A0A7W6RYM5_9PROT</name>
<protein>
    <submittedName>
        <fullName evidence="2">Uncharacterized protein</fullName>
    </submittedName>
</protein>
<dbReference type="EMBL" id="JACIGI010000004">
    <property type="protein sequence ID" value="MBB4284994.1"/>
    <property type="molecule type" value="Genomic_DNA"/>
</dbReference>
<evidence type="ECO:0000256" key="1">
    <source>
        <dbReference type="SAM" id="MobiDB-lite"/>
    </source>
</evidence>
<organism evidence="2 3">
    <name type="scientific">Roseospira goensis</name>
    <dbReference type="NCBI Taxonomy" id="391922"/>
    <lineage>
        <taxon>Bacteria</taxon>
        <taxon>Pseudomonadati</taxon>
        <taxon>Pseudomonadota</taxon>
        <taxon>Alphaproteobacteria</taxon>
        <taxon>Rhodospirillales</taxon>
        <taxon>Rhodospirillaceae</taxon>
        <taxon>Roseospira</taxon>
    </lineage>
</organism>
<feature type="region of interest" description="Disordered" evidence="1">
    <location>
        <begin position="17"/>
        <end position="47"/>
    </location>
</feature>
<dbReference type="AlphaFoldDB" id="A0A7W6RYM5"/>
<dbReference type="Proteomes" id="UP000555728">
    <property type="component" value="Unassembled WGS sequence"/>
</dbReference>
<proteinExistence type="predicted"/>
<comment type="caution">
    <text evidence="2">The sequence shown here is derived from an EMBL/GenBank/DDBJ whole genome shotgun (WGS) entry which is preliminary data.</text>
</comment>
<sequence length="82" mass="8985">MIVRLLLEGLFSLGRPATAATLKPRPPAPRRGSRRSRPSFPLRGRPDLMMMTGAMSAPPTIPHRAVRGRRVTWSGLGGRWAA</sequence>
<evidence type="ECO:0000313" key="2">
    <source>
        <dbReference type="EMBL" id="MBB4284994.1"/>
    </source>
</evidence>
<accession>A0A7W6RYM5</accession>
<gene>
    <name evidence="2" type="ORF">GGD88_000708</name>
</gene>
<keyword evidence="3" id="KW-1185">Reference proteome</keyword>
<evidence type="ECO:0000313" key="3">
    <source>
        <dbReference type="Proteomes" id="UP000555728"/>
    </source>
</evidence>